<organism evidence="2 3">
    <name type="scientific">Bacteroides difficilis</name>
    <dbReference type="NCBI Taxonomy" id="2763021"/>
    <lineage>
        <taxon>Bacteria</taxon>
        <taxon>Pseudomonadati</taxon>
        <taxon>Bacteroidota</taxon>
        <taxon>Bacteroidia</taxon>
        <taxon>Bacteroidales</taxon>
        <taxon>Bacteroidaceae</taxon>
        <taxon>Bacteroides</taxon>
    </lineage>
</organism>
<keyword evidence="1" id="KW-1133">Transmembrane helix</keyword>
<keyword evidence="1" id="KW-0812">Transmembrane</keyword>
<comment type="caution">
    <text evidence="2">The sequence shown here is derived from an EMBL/GenBank/DDBJ whole genome shotgun (WGS) entry which is preliminary data.</text>
</comment>
<feature type="transmembrane region" description="Helical" evidence="1">
    <location>
        <begin position="25"/>
        <end position="46"/>
    </location>
</feature>
<accession>A0ABR7CFY4</accession>
<evidence type="ECO:0000256" key="1">
    <source>
        <dbReference type="SAM" id="Phobius"/>
    </source>
</evidence>
<gene>
    <name evidence="2" type="ORF">H8S67_18580</name>
</gene>
<evidence type="ECO:0000313" key="2">
    <source>
        <dbReference type="EMBL" id="MBC5606661.1"/>
    </source>
</evidence>
<dbReference type="Proteomes" id="UP000600600">
    <property type="component" value="Unassembled WGS sequence"/>
</dbReference>
<dbReference type="RefSeq" id="WP_186968241.1">
    <property type="nucleotide sequence ID" value="NZ_JACOOE010000011.1"/>
</dbReference>
<keyword evidence="1" id="KW-0472">Membrane</keyword>
<protein>
    <submittedName>
        <fullName evidence="2">Uncharacterized protein</fullName>
    </submittedName>
</protein>
<reference evidence="2 3" key="1">
    <citation type="submission" date="2020-08" db="EMBL/GenBank/DDBJ databases">
        <title>Genome public.</title>
        <authorList>
            <person name="Liu C."/>
            <person name="Sun Q."/>
        </authorList>
    </citation>
    <scope>NUCLEOTIDE SEQUENCE [LARGE SCALE GENOMIC DNA]</scope>
    <source>
        <strain evidence="2 3">M27</strain>
    </source>
</reference>
<keyword evidence="3" id="KW-1185">Reference proteome</keyword>
<proteinExistence type="predicted"/>
<evidence type="ECO:0000313" key="3">
    <source>
        <dbReference type="Proteomes" id="UP000600600"/>
    </source>
</evidence>
<name>A0ABR7CFY4_9BACE</name>
<sequence length="91" mass="10863">MWSVQRMDYTPKGPYAEWTIYRMDYIPNGFSGLVFLALSAGVFFGVKKGRLFERSEFLPFSRREHRSSQKSAALILSFWFFFFRIKTKEKE</sequence>
<dbReference type="EMBL" id="JACOOE010000011">
    <property type="protein sequence ID" value="MBC5606661.1"/>
    <property type="molecule type" value="Genomic_DNA"/>
</dbReference>